<dbReference type="InterPro" id="IPR027417">
    <property type="entry name" value="P-loop_NTPase"/>
</dbReference>
<dbReference type="PROSITE" id="PS50893">
    <property type="entry name" value="ABC_TRANSPORTER_2"/>
    <property type="match status" value="1"/>
</dbReference>
<dbReference type="GO" id="GO:0016887">
    <property type="term" value="F:ATP hydrolysis activity"/>
    <property type="evidence" value="ECO:0007669"/>
    <property type="project" value="InterPro"/>
</dbReference>
<organism evidence="2 3">
    <name type="scientific">Pelotomaculum propionicicum</name>
    <dbReference type="NCBI Taxonomy" id="258475"/>
    <lineage>
        <taxon>Bacteria</taxon>
        <taxon>Bacillati</taxon>
        <taxon>Bacillota</taxon>
        <taxon>Clostridia</taxon>
        <taxon>Eubacteriales</taxon>
        <taxon>Desulfotomaculaceae</taxon>
        <taxon>Pelotomaculum</taxon>
    </lineage>
</organism>
<sequence length="235" mass="26050">MTPLIKVIDLKQTIGKQKVLDGLSLELYSGECLGLFGARGAGKTALLHILSGIDRFKSGSVEILGCDIRKSEAFKKQLGLVTQERSLFRDLKVYENLEFIAVLKNTGLDSIPDLVKRFELTDYLGEPAGRLNAGVYQRLSMACALLNEPRLLIADDLINDIDPYAQRLILKELNRFVTSGGACVWGFSRIEFCAATSRVGWLEKGSLTFYTPQEAQEQWESQLLSIEQQSGGENA</sequence>
<gene>
    <name evidence="2" type="primary">ybhF_1</name>
    <name evidence="2" type="ORF">Pmgp_00020</name>
</gene>
<dbReference type="SUPFAM" id="SSF52540">
    <property type="entry name" value="P-loop containing nucleoside triphosphate hydrolases"/>
    <property type="match status" value="1"/>
</dbReference>
<keyword evidence="3" id="KW-1185">Reference proteome</keyword>
<evidence type="ECO:0000313" key="2">
    <source>
        <dbReference type="EMBL" id="TEB13620.1"/>
    </source>
</evidence>
<keyword evidence="2" id="KW-0067">ATP-binding</keyword>
<reference evidence="2 3" key="1">
    <citation type="journal article" date="2018" name="Environ. Microbiol.">
        <title>Novel energy conservation strategies and behaviour of Pelotomaculum schinkii driving syntrophic propionate catabolism.</title>
        <authorList>
            <person name="Hidalgo-Ahumada C.A.P."/>
            <person name="Nobu M.K."/>
            <person name="Narihiro T."/>
            <person name="Tamaki H."/>
            <person name="Liu W.T."/>
            <person name="Kamagata Y."/>
            <person name="Stams A.J.M."/>
            <person name="Imachi H."/>
            <person name="Sousa D.Z."/>
        </authorList>
    </citation>
    <scope>NUCLEOTIDE SEQUENCE [LARGE SCALE GENOMIC DNA]</scope>
    <source>
        <strain evidence="2 3">MGP</strain>
    </source>
</reference>
<proteinExistence type="predicted"/>
<dbReference type="Pfam" id="PF00005">
    <property type="entry name" value="ABC_tran"/>
    <property type="match status" value="1"/>
</dbReference>
<dbReference type="InterPro" id="IPR003439">
    <property type="entry name" value="ABC_transporter-like_ATP-bd"/>
</dbReference>
<name>A0A4Y7RXY6_9FIRM</name>
<dbReference type="EMBL" id="QFFZ01000001">
    <property type="protein sequence ID" value="TEB13620.1"/>
    <property type="molecule type" value="Genomic_DNA"/>
</dbReference>
<dbReference type="PANTHER" id="PTHR43038:SF7">
    <property type="entry name" value="ABC TRANSPORT SYSTEM ATP-BINDING PROTEIN"/>
    <property type="match status" value="1"/>
</dbReference>
<accession>A0A4Y7RXY6</accession>
<keyword evidence="2" id="KW-0547">Nucleotide-binding</keyword>
<dbReference type="AlphaFoldDB" id="A0A4Y7RXY6"/>
<evidence type="ECO:0000313" key="3">
    <source>
        <dbReference type="Proteomes" id="UP000297597"/>
    </source>
</evidence>
<dbReference type="Gene3D" id="3.40.50.300">
    <property type="entry name" value="P-loop containing nucleotide triphosphate hydrolases"/>
    <property type="match status" value="1"/>
</dbReference>
<evidence type="ECO:0000259" key="1">
    <source>
        <dbReference type="PROSITE" id="PS50893"/>
    </source>
</evidence>
<dbReference type="GO" id="GO:0005524">
    <property type="term" value="F:ATP binding"/>
    <property type="evidence" value="ECO:0007669"/>
    <property type="project" value="UniProtKB-KW"/>
</dbReference>
<comment type="caution">
    <text evidence="2">The sequence shown here is derived from an EMBL/GenBank/DDBJ whole genome shotgun (WGS) entry which is preliminary data.</text>
</comment>
<dbReference type="Proteomes" id="UP000297597">
    <property type="component" value="Unassembled WGS sequence"/>
</dbReference>
<feature type="domain" description="ABC transporter" evidence="1">
    <location>
        <begin position="5"/>
        <end position="229"/>
    </location>
</feature>
<dbReference type="OrthoDB" id="1786288at2"/>
<dbReference type="PANTHER" id="PTHR43038">
    <property type="entry name" value="ATP-BINDING CASSETTE, SUB-FAMILY H, MEMBER 1"/>
    <property type="match status" value="1"/>
</dbReference>
<protein>
    <submittedName>
        <fullName evidence="2">Putative ABC transporter ATP-binding protein YbhF</fullName>
    </submittedName>
</protein>
<dbReference type="RefSeq" id="WP_134211938.1">
    <property type="nucleotide sequence ID" value="NZ_QFFZ01000001.1"/>
</dbReference>